<dbReference type="AlphaFoldDB" id="I1PDP0"/>
<keyword evidence="3" id="KW-1185">Reference proteome</keyword>
<protein>
    <submittedName>
        <fullName evidence="2">Uncharacterized protein</fullName>
    </submittedName>
</protein>
<feature type="region of interest" description="Disordered" evidence="1">
    <location>
        <begin position="22"/>
        <end position="166"/>
    </location>
</feature>
<feature type="compositionally biased region" description="Basic residues" evidence="1">
    <location>
        <begin position="29"/>
        <end position="42"/>
    </location>
</feature>
<feature type="compositionally biased region" description="Basic and acidic residues" evidence="1">
    <location>
        <begin position="154"/>
        <end position="166"/>
    </location>
</feature>
<accession>I1PDP0</accession>
<dbReference type="EnsemblPlants" id="ORGLA03G0248600.1">
    <property type="protein sequence ID" value="ORGLA03G0248600.1"/>
    <property type="gene ID" value="ORGLA03G0248600"/>
</dbReference>
<dbReference type="OMA" id="DIYMHAN"/>
<reference evidence="2 3" key="2">
    <citation type="submission" date="2018-04" db="EMBL/GenBank/DDBJ databases">
        <title>OglaRS2 (Oryza glaberrima Reference Sequence Version 2).</title>
        <authorList>
            <person name="Zhang J."/>
            <person name="Kudrna D."/>
            <person name="Lee S."/>
            <person name="Talag J."/>
            <person name="Rajasekar S."/>
            <person name="Wing R.A."/>
        </authorList>
    </citation>
    <scope>NUCLEOTIDE SEQUENCE [LARGE SCALE GENOMIC DNA]</scope>
    <source>
        <strain evidence="2 3">cv. IRGC 96717</strain>
    </source>
</reference>
<proteinExistence type="predicted"/>
<dbReference type="HOGENOM" id="CLU_148315_0_0_1"/>
<feature type="compositionally biased region" description="Gly residues" evidence="1">
    <location>
        <begin position="101"/>
        <end position="123"/>
    </location>
</feature>
<evidence type="ECO:0000256" key="1">
    <source>
        <dbReference type="SAM" id="MobiDB-lite"/>
    </source>
</evidence>
<dbReference type="Gramene" id="ORGLA03G0248600.1">
    <property type="protein sequence ID" value="ORGLA03G0248600.1"/>
    <property type="gene ID" value="ORGLA03G0248600"/>
</dbReference>
<evidence type="ECO:0000313" key="2">
    <source>
        <dbReference type="EnsemblPlants" id="ORGLA03G0248600.1"/>
    </source>
</evidence>
<organism evidence="2 3">
    <name type="scientific">Oryza glaberrima</name>
    <name type="common">African rice</name>
    <dbReference type="NCBI Taxonomy" id="4538"/>
    <lineage>
        <taxon>Eukaryota</taxon>
        <taxon>Viridiplantae</taxon>
        <taxon>Streptophyta</taxon>
        <taxon>Embryophyta</taxon>
        <taxon>Tracheophyta</taxon>
        <taxon>Spermatophyta</taxon>
        <taxon>Magnoliopsida</taxon>
        <taxon>Liliopsida</taxon>
        <taxon>Poales</taxon>
        <taxon>Poaceae</taxon>
        <taxon>BOP clade</taxon>
        <taxon>Oryzoideae</taxon>
        <taxon>Oryzeae</taxon>
        <taxon>Oryzinae</taxon>
        <taxon>Oryza</taxon>
    </lineage>
</organism>
<reference evidence="2" key="1">
    <citation type="submission" date="2015-06" db="UniProtKB">
        <authorList>
            <consortium name="EnsemblPlants"/>
        </authorList>
    </citation>
    <scope>IDENTIFICATION</scope>
</reference>
<dbReference type="Proteomes" id="UP000007306">
    <property type="component" value="Chromosome 3"/>
</dbReference>
<feature type="compositionally biased region" description="Basic and acidic residues" evidence="1">
    <location>
        <begin position="90"/>
        <end position="100"/>
    </location>
</feature>
<evidence type="ECO:0000313" key="3">
    <source>
        <dbReference type="Proteomes" id="UP000007306"/>
    </source>
</evidence>
<sequence length="166" mass="18317">MATAVERRRGRRLMGRRTWQQWREEATRRRGLMASRRRRVEARRRDATHWRRGRGRRTVMEGAHKAPIAGEADGDEGGSQAGVETQAGEKAARAVKKDFDGGSGEGDGAGGGGDARTGDGGGEGDGRRRSRKHRSGTHTNQGRDKDYLLPTPERAGRDIYMHANID</sequence>
<name>I1PDP0_ORYGL</name>